<protein>
    <recommendedName>
        <fullName evidence="3">Integrase catalytic domain-containing protein</fullName>
    </recommendedName>
</protein>
<keyword evidence="2" id="KW-1185">Reference proteome</keyword>
<dbReference type="InterPro" id="IPR036397">
    <property type="entry name" value="RNaseH_sf"/>
</dbReference>
<dbReference type="SUPFAM" id="SSF53098">
    <property type="entry name" value="Ribonuclease H-like"/>
    <property type="match status" value="1"/>
</dbReference>
<dbReference type="Gene3D" id="3.30.420.10">
    <property type="entry name" value="Ribonuclease H-like superfamily/Ribonuclease H"/>
    <property type="match status" value="1"/>
</dbReference>
<name>A0A4Y2SWR4_ARAVE</name>
<dbReference type="AlphaFoldDB" id="A0A4Y2SWR4"/>
<dbReference type="GO" id="GO:0003676">
    <property type="term" value="F:nucleic acid binding"/>
    <property type="evidence" value="ECO:0007669"/>
    <property type="project" value="InterPro"/>
</dbReference>
<dbReference type="InterPro" id="IPR012337">
    <property type="entry name" value="RNaseH-like_sf"/>
</dbReference>
<reference evidence="1 2" key="1">
    <citation type="journal article" date="2019" name="Sci. Rep.">
        <title>Orb-weaving spider Araneus ventricosus genome elucidates the spidroin gene catalogue.</title>
        <authorList>
            <person name="Kono N."/>
            <person name="Nakamura H."/>
            <person name="Ohtoshi R."/>
            <person name="Moran D.A.P."/>
            <person name="Shinohara A."/>
            <person name="Yoshida Y."/>
            <person name="Fujiwara M."/>
            <person name="Mori M."/>
            <person name="Tomita M."/>
            <person name="Arakawa K."/>
        </authorList>
    </citation>
    <scope>NUCLEOTIDE SEQUENCE [LARGE SCALE GENOMIC DNA]</scope>
</reference>
<proteinExistence type="predicted"/>
<sequence>MLESIWKRFQSRITFGFGDRCLARGFFLSRMGFPREIQCDNGTLFYSHLTTEFFRRFGIKVTHSSITTRNPSSRRFHRTLKRLLSTFYNQGGLGEKTFPATSLAFAGDAPEAQGFSLGIGTGKI</sequence>
<accession>A0A4Y2SWR4</accession>
<evidence type="ECO:0000313" key="1">
    <source>
        <dbReference type="EMBL" id="GBN92401.1"/>
    </source>
</evidence>
<organism evidence="1 2">
    <name type="scientific">Araneus ventricosus</name>
    <name type="common">Orbweaver spider</name>
    <name type="synonym">Epeira ventricosa</name>
    <dbReference type="NCBI Taxonomy" id="182803"/>
    <lineage>
        <taxon>Eukaryota</taxon>
        <taxon>Metazoa</taxon>
        <taxon>Ecdysozoa</taxon>
        <taxon>Arthropoda</taxon>
        <taxon>Chelicerata</taxon>
        <taxon>Arachnida</taxon>
        <taxon>Araneae</taxon>
        <taxon>Araneomorphae</taxon>
        <taxon>Entelegynae</taxon>
        <taxon>Araneoidea</taxon>
        <taxon>Araneidae</taxon>
        <taxon>Araneus</taxon>
    </lineage>
</organism>
<gene>
    <name evidence="1" type="ORF">AVEN_120714_1</name>
</gene>
<comment type="caution">
    <text evidence="1">The sequence shown here is derived from an EMBL/GenBank/DDBJ whole genome shotgun (WGS) entry which is preliminary data.</text>
</comment>
<evidence type="ECO:0000313" key="2">
    <source>
        <dbReference type="Proteomes" id="UP000499080"/>
    </source>
</evidence>
<dbReference type="Proteomes" id="UP000499080">
    <property type="component" value="Unassembled WGS sequence"/>
</dbReference>
<evidence type="ECO:0008006" key="3">
    <source>
        <dbReference type="Google" id="ProtNLM"/>
    </source>
</evidence>
<dbReference type="EMBL" id="BGPR01024360">
    <property type="protein sequence ID" value="GBN92401.1"/>
    <property type="molecule type" value="Genomic_DNA"/>
</dbReference>